<proteinExistence type="predicted"/>
<sequence length="84" mass="8671">MYAGNSIGQLDDQGWGGLLKSLVSGQRATSKQMPLGYGQMPADFLNAYVLGSVGGTGAALVPAPAFCITCAWALMTFAPDAGEW</sequence>
<protein>
    <submittedName>
        <fullName evidence="1">Uncharacterized protein</fullName>
    </submittedName>
</protein>
<accession>A0ABM7GR38</accession>
<reference evidence="2" key="1">
    <citation type="journal article" date="2019" name="Microbiol. Resour. Announc.">
        <title>Complete Genome Sequence of Halomonas olivaria, a Moderately Halophilic Bacterium Isolated from Olive Processing Effluents, Obtained by Nanopore Sequencing.</title>
        <authorList>
            <person name="Nagata S."/>
            <person name="Ii K.M."/>
            <person name="Tsukimi T."/>
            <person name="Miura M.C."/>
            <person name="Galipon J."/>
            <person name="Arakawa K."/>
        </authorList>
    </citation>
    <scope>NUCLEOTIDE SEQUENCE [LARGE SCALE GENOMIC DNA]</scope>
    <source>
        <strain evidence="2">TYRC17</strain>
    </source>
</reference>
<evidence type="ECO:0000313" key="1">
    <source>
        <dbReference type="EMBL" id="BBI53189.1"/>
    </source>
</evidence>
<dbReference type="Proteomes" id="UP000289555">
    <property type="component" value="Chromosome"/>
</dbReference>
<keyword evidence="2" id="KW-1185">Reference proteome</keyword>
<dbReference type="EMBL" id="AP019416">
    <property type="protein sequence ID" value="BBI53189.1"/>
    <property type="molecule type" value="Genomic_DNA"/>
</dbReference>
<organism evidence="1 2">
    <name type="scientific">Vreelandella olivaria</name>
    <dbReference type="NCBI Taxonomy" id="390919"/>
    <lineage>
        <taxon>Bacteria</taxon>
        <taxon>Pseudomonadati</taxon>
        <taxon>Pseudomonadota</taxon>
        <taxon>Gammaproteobacteria</taxon>
        <taxon>Oceanospirillales</taxon>
        <taxon>Halomonadaceae</taxon>
        <taxon>Vreelandella</taxon>
    </lineage>
</organism>
<gene>
    <name evidence="1" type="ORF">HORIV_56100</name>
</gene>
<evidence type="ECO:0000313" key="2">
    <source>
        <dbReference type="Proteomes" id="UP000289555"/>
    </source>
</evidence>
<name>A0ABM7GR38_9GAMM</name>